<accession>A0ABY6CPT1</accession>
<comment type="similarity">
    <text evidence="4">Belongs to the metallo-beta-lactamase superfamily. Class-B beta-lactamase family.</text>
</comment>
<evidence type="ECO:0000256" key="4">
    <source>
        <dbReference type="ARBA" id="ARBA00005250"/>
    </source>
</evidence>
<dbReference type="RefSeq" id="WP_262309937.1">
    <property type="nucleotide sequence ID" value="NZ_CP106679.1"/>
</dbReference>
<comment type="catalytic activity">
    <reaction evidence="1">
        <text>a beta-lactam + H2O = a substituted beta-amino acid</text>
        <dbReference type="Rhea" id="RHEA:20401"/>
        <dbReference type="ChEBI" id="CHEBI:15377"/>
        <dbReference type="ChEBI" id="CHEBI:35627"/>
        <dbReference type="ChEBI" id="CHEBI:140347"/>
        <dbReference type="EC" id="3.5.2.6"/>
    </reaction>
</comment>
<dbReference type="SUPFAM" id="SSF56281">
    <property type="entry name" value="Metallo-hydrolase/oxidoreductase"/>
    <property type="match status" value="1"/>
</dbReference>
<evidence type="ECO:0000256" key="3">
    <source>
        <dbReference type="ARBA" id="ARBA00004418"/>
    </source>
</evidence>
<dbReference type="GO" id="GO:0008800">
    <property type="term" value="F:beta-lactamase activity"/>
    <property type="evidence" value="ECO:0007669"/>
    <property type="project" value="UniProtKB-EC"/>
</dbReference>
<dbReference type="InterPro" id="IPR001018">
    <property type="entry name" value="Beta-lactamase_class-B_CS"/>
</dbReference>
<evidence type="ECO:0000256" key="10">
    <source>
        <dbReference type="ARBA" id="ARBA00022801"/>
    </source>
</evidence>
<evidence type="ECO:0000256" key="6">
    <source>
        <dbReference type="ARBA" id="ARBA00012865"/>
    </source>
</evidence>
<dbReference type="EMBL" id="CP106679">
    <property type="protein sequence ID" value="UXP32502.1"/>
    <property type="molecule type" value="Genomic_DNA"/>
</dbReference>
<feature type="domain" description="Metallo-beta-lactamase" evidence="13">
    <location>
        <begin position="53"/>
        <end position="222"/>
    </location>
</feature>
<dbReference type="PROSITE" id="PS00744">
    <property type="entry name" value="BETA_LACTAMASE_B_2"/>
    <property type="match status" value="1"/>
</dbReference>
<evidence type="ECO:0000256" key="11">
    <source>
        <dbReference type="ARBA" id="ARBA00022833"/>
    </source>
</evidence>
<evidence type="ECO:0000256" key="12">
    <source>
        <dbReference type="ARBA" id="ARBA00023251"/>
    </source>
</evidence>
<keyword evidence="10 14" id="KW-0378">Hydrolase</keyword>
<keyword evidence="8" id="KW-0732">Signal</keyword>
<protein>
    <recommendedName>
        <fullName evidence="6">beta-lactamase</fullName>
        <ecNumber evidence="6">3.5.2.6</ecNumber>
    </recommendedName>
</protein>
<sequence>MRISMYCLVIGIYLASCGPKVIHESDQLKISTLTDNTLVHVSYLETESFGKVACNGLVYIHDGEAIVFDTPTTDSATMELINWLQIKSGLKITGLVVSHFHEDCLGGIDRFHLSNISTYSTFKTIYKAIEAGYTAPANGFDNNITLQLGDKEIISEFIGEGHTTDNIVSYIPAERVLFGGCLVKELNAGEGYVDDGNVSAWSQTVQAIKEKYPEAKHIVPGHGQAGGPELLDYTIELFSKYQK</sequence>
<evidence type="ECO:0000256" key="9">
    <source>
        <dbReference type="ARBA" id="ARBA00022764"/>
    </source>
</evidence>
<keyword evidence="11" id="KW-0862">Zinc</keyword>
<evidence type="ECO:0000313" key="15">
    <source>
        <dbReference type="Proteomes" id="UP001065174"/>
    </source>
</evidence>
<keyword evidence="15" id="KW-1185">Reference proteome</keyword>
<dbReference type="PANTHER" id="PTHR42951">
    <property type="entry name" value="METALLO-BETA-LACTAMASE DOMAIN-CONTAINING"/>
    <property type="match status" value="1"/>
</dbReference>
<dbReference type="InterPro" id="IPR050855">
    <property type="entry name" value="NDM-1-like"/>
</dbReference>
<dbReference type="InterPro" id="IPR036866">
    <property type="entry name" value="RibonucZ/Hydroxyglut_hydro"/>
</dbReference>
<organism evidence="14 15">
    <name type="scientific">Reichenbachiella agarivorans</name>
    <dbReference type="NCBI Taxonomy" id="2979464"/>
    <lineage>
        <taxon>Bacteria</taxon>
        <taxon>Pseudomonadati</taxon>
        <taxon>Bacteroidota</taxon>
        <taxon>Cytophagia</taxon>
        <taxon>Cytophagales</taxon>
        <taxon>Reichenbachiellaceae</taxon>
        <taxon>Reichenbachiella</taxon>
    </lineage>
</organism>
<dbReference type="SMART" id="SM00849">
    <property type="entry name" value="Lactamase_B"/>
    <property type="match status" value="1"/>
</dbReference>
<evidence type="ECO:0000256" key="5">
    <source>
        <dbReference type="ARBA" id="ARBA00011245"/>
    </source>
</evidence>
<dbReference type="NCBIfam" id="NF033088">
    <property type="entry name" value="bla_subclass_B1"/>
    <property type="match status" value="1"/>
</dbReference>
<evidence type="ECO:0000256" key="1">
    <source>
        <dbReference type="ARBA" id="ARBA00001526"/>
    </source>
</evidence>
<comment type="subcellular location">
    <subcellularLocation>
        <location evidence="3">Periplasm</location>
    </subcellularLocation>
</comment>
<evidence type="ECO:0000256" key="7">
    <source>
        <dbReference type="ARBA" id="ARBA00022723"/>
    </source>
</evidence>
<evidence type="ECO:0000259" key="13">
    <source>
        <dbReference type="SMART" id="SM00849"/>
    </source>
</evidence>
<keyword evidence="7" id="KW-0479">Metal-binding</keyword>
<proteinExistence type="inferred from homology"/>
<dbReference type="EC" id="3.5.2.6" evidence="6"/>
<dbReference type="Pfam" id="PF00753">
    <property type="entry name" value="Lactamase_B"/>
    <property type="match status" value="1"/>
</dbReference>
<evidence type="ECO:0000256" key="2">
    <source>
        <dbReference type="ARBA" id="ARBA00001947"/>
    </source>
</evidence>
<dbReference type="PANTHER" id="PTHR42951:SF4">
    <property type="entry name" value="ACYL-COENZYME A THIOESTERASE MBLAC2"/>
    <property type="match status" value="1"/>
</dbReference>
<evidence type="ECO:0000313" key="14">
    <source>
        <dbReference type="EMBL" id="UXP32502.1"/>
    </source>
</evidence>
<dbReference type="Proteomes" id="UP001065174">
    <property type="component" value="Chromosome"/>
</dbReference>
<dbReference type="InterPro" id="IPR058199">
    <property type="entry name" value="BlaB//VIM/IMP-1"/>
</dbReference>
<evidence type="ECO:0000256" key="8">
    <source>
        <dbReference type="ARBA" id="ARBA00022729"/>
    </source>
</evidence>
<reference evidence="14" key="1">
    <citation type="submission" date="2022-09" db="EMBL/GenBank/DDBJ databases">
        <title>Comparative genomics and taxonomic characterization of three novel marine species of genus Reichenbachiella exhibiting antioxidant and polysaccharide degradation activities.</title>
        <authorList>
            <person name="Muhammad N."/>
            <person name="Lee Y.-J."/>
            <person name="Ko J."/>
            <person name="Kim S.-G."/>
        </authorList>
    </citation>
    <scope>NUCLEOTIDE SEQUENCE</scope>
    <source>
        <strain evidence="14">BKB1-1</strain>
    </source>
</reference>
<comment type="subunit">
    <text evidence="5">Monomer.</text>
</comment>
<keyword evidence="12" id="KW-0046">Antibiotic resistance</keyword>
<name>A0ABY6CPT1_9BACT</name>
<keyword evidence="9" id="KW-0574">Periplasm</keyword>
<comment type="cofactor">
    <cofactor evidence="2">
        <name>Zn(2+)</name>
        <dbReference type="ChEBI" id="CHEBI:29105"/>
    </cofactor>
</comment>
<gene>
    <name evidence="14" type="primary">bla</name>
    <name evidence="14" type="ORF">N6H18_00740</name>
</gene>
<dbReference type="Gene3D" id="3.60.15.10">
    <property type="entry name" value="Ribonuclease Z/Hydroxyacylglutathione hydrolase-like"/>
    <property type="match status" value="1"/>
</dbReference>
<dbReference type="InterPro" id="IPR001279">
    <property type="entry name" value="Metallo-B-lactamas"/>
</dbReference>